<evidence type="ECO:0000256" key="1">
    <source>
        <dbReference type="SAM" id="Phobius"/>
    </source>
</evidence>
<comment type="caution">
    <text evidence="2">The sequence shown here is derived from an EMBL/GenBank/DDBJ whole genome shotgun (WGS) entry which is preliminary data.</text>
</comment>
<keyword evidence="3" id="KW-1185">Reference proteome</keyword>
<proteinExistence type="predicted"/>
<evidence type="ECO:0000313" key="3">
    <source>
        <dbReference type="Proteomes" id="UP001152523"/>
    </source>
</evidence>
<accession>A0AAV0F003</accession>
<name>A0AAV0F003_9ASTE</name>
<dbReference type="EMBL" id="CAMAPF010000954">
    <property type="protein sequence ID" value="CAH9128849.1"/>
    <property type="molecule type" value="Genomic_DNA"/>
</dbReference>
<evidence type="ECO:0000313" key="2">
    <source>
        <dbReference type="EMBL" id="CAH9128849.1"/>
    </source>
</evidence>
<keyword evidence="1" id="KW-0472">Membrane</keyword>
<dbReference type="Proteomes" id="UP001152523">
    <property type="component" value="Unassembled WGS sequence"/>
</dbReference>
<organism evidence="2 3">
    <name type="scientific">Cuscuta epithymum</name>
    <dbReference type="NCBI Taxonomy" id="186058"/>
    <lineage>
        <taxon>Eukaryota</taxon>
        <taxon>Viridiplantae</taxon>
        <taxon>Streptophyta</taxon>
        <taxon>Embryophyta</taxon>
        <taxon>Tracheophyta</taxon>
        <taxon>Spermatophyta</taxon>
        <taxon>Magnoliopsida</taxon>
        <taxon>eudicotyledons</taxon>
        <taxon>Gunneridae</taxon>
        <taxon>Pentapetalae</taxon>
        <taxon>asterids</taxon>
        <taxon>lamiids</taxon>
        <taxon>Solanales</taxon>
        <taxon>Convolvulaceae</taxon>
        <taxon>Cuscuteae</taxon>
        <taxon>Cuscuta</taxon>
        <taxon>Cuscuta subgen. Cuscuta</taxon>
    </lineage>
</organism>
<sequence>MQLPSFCVDSTSIELLCLPRVFISVSINSQCQLIAQTITCSPPLFSRSYNPNKRLNPGFLSPAAQVFFPTDCHPFSEIMRNGWFWCCIVVGFHSFGFVLNFR</sequence>
<reference evidence="2" key="1">
    <citation type="submission" date="2022-07" db="EMBL/GenBank/DDBJ databases">
        <authorList>
            <person name="Macas J."/>
            <person name="Novak P."/>
            <person name="Neumann P."/>
        </authorList>
    </citation>
    <scope>NUCLEOTIDE SEQUENCE</scope>
</reference>
<dbReference type="AlphaFoldDB" id="A0AAV0F003"/>
<keyword evidence="1" id="KW-0812">Transmembrane</keyword>
<feature type="transmembrane region" description="Helical" evidence="1">
    <location>
        <begin position="82"/>
        <end position="101"/>
    </location>
</feature>
<gene>
    <name evidence="2" type="ORF">CEPIT_LOCUS29391</name>
</gene>
<protein>
    <submittedName>
        <fullName evidence="2">Uncharacterized protein</fullName>
    </submittedName>
</protein>
<keyword evidence="1" id="KW-1133">Transmembrane helix</keyword>